<dbReference type="EMBL" id="KK105382">
    <property type="protein sequence ID" value="KIY92709.1"/>
    <property type="molecule type" value="Genomic_DNA"/>
</dbReference>
<sequence length="255" mass="27103">MDHLAAIIRGKQVDGAVVAAAATGVLRLCQRLLPYKPDAAEPLLRGLQLVPGLAPEVAWDNAEAIAAEMLALVQAASPHIKAQWAWASALSWVVREALTPLNYVLAVEAAVWFVERAAAEHPAMKPEVLELLLVLAAWLEGWSASLAGAGLSPEQESTFTTAKSEFWLYLVETLSRLADHADKEVRSAATSALQRAALGAEALGVLPDAIERGLVERVLPQLEALGKKAAKAGSRGAMKERQDRPGNWGFGVGLG</sequence>
<evidence type="ECO:0000256" key="1">
    <source>
        <dbReference type="SAM" id="MobiDB-lite"/>
    </source>
</evidence>
<feature type="region of interest" description="Disordered" evidence="1">
    <location>
        <begin position="233"/>
        <end position="255"/>
    </location>
</feature>
<dbReference type="OrthoDB" id="430364at2759"/>
<dbReference type="GeneID" id="25732897"/>
<organism evidence="2 3">
    <name type="scientific">Monoraphidium neglectum</name>
    <dbReference type="NCBI Taxonomy" id="145388"/>
    <lineage>
        <taxon>Eukaryota</taxon>
        <taxon>Viridiplantae</taxon>
        <taxon>Chlorophyta</taxon>
        <taxon>core chlorophytes</taxon>
        <taxon>Chlorophyceae</taxon>
        <taxon>CS clade</taxon>
        <taxon>Sphaeropleales</taxon>
        <taxon>Selenastraceae</taxon>
        <taxon>Monoraphidium</taxon>
    </lineage>
</organism>
<name>A0A0D2LLQ5_9CHLO</name>
<keyword evidence="3" id="KW-1185">Reference proteome</keyword>
<protein>
    <submittedName>
        <fullName evidence="2">Uncharacterized protein</fullName>
    </submittedName>
</protein>
<accession>A0A0D2LLQ5</accession>
<dbReference type="KEGG" id="mng:MNEG_15254"/>
<proteinExistence type="predicted"/>
<dbReference type="Proteomes" id="UP000054498">
    <property type="component" value="Unassembled WGS sequence"/>
</dbReference>
<evidence type="ECO:0000313" key="3">
    <source>
        <dbReference type="Proteomes" id="UP000054498"/>
    </source>
</evidence>
<evidence type="ECO:0000313" key="2">
    <source>
        <dbReference type="EMBL" id="KIY92709.1"/>
    </source>
</evidence>
<reference evidence="2 3" key="1">
    <citation type="journal article" date="2013" name="BMC Genomics">
        <title>Reconstruction of the lipid metabolism for the microalga Monoraphidium neglectum from its genome sequence reveals characteristics suitable for biofuel production.</title>
        <authorList>
            <person name="Bogen C."/>
            <person name="Al-Dilaimi A."/>
            <person name="Albersmeier A."/>
            <person name="Wichmann J."/>
            <person name="Grundmann M."/>
            <person name="Rupp O."/>
            <person name="Lauersen K.J."/>
            <person name="Blifernez-Klassen O."/>
            <person name="Kalinowski J."/>
            <person name="Goesmann A."/>
            <person name="Mussgnug J.H."/>
            <person name="Kruse O."/>
        </authorList>
    </citation>
    <scope>NUCLEOTIDE SEQUENCE [LARGE SCALE GENOMIC DNA]</scope>
    <source>
        <strain evidence="2 3">SAG 48.87</strain>
    </source>
</reference>
<dbReference type="RefSeq" id="XP_013891729.1">
    <property type="nucleotide sequence ID" value="XM_014036275.1"/>
</dbReference>
<dbReference type="STRING" id="145388.A0A0D2LLQ5"/>
<gene>
    <name evidence="2" type="ORF">MNEG_15254</name>
</gene>
<dbReference type="AlphaFoldDB" id="A0A0D2LLQ5"/>